<organism evidence="1 2">
    <name type="scientific">Acaulospora morrowiae</name>
    <dbReference type="NCBI Taxonomy" id="94023"/>
    <lineage>
        <taxon>Eukaryota</taxon>
        <taxon>Fungi</taxon>
        <taxon>Fungi incertae sedis</taxon>
        <taxon>Mucoromycota</taxon>
        <taxon>Glomeromycotina</taxon>
        <taxon>Glomeromycetes</taxon>
        <taxon>Diversisporales</taxon>
        <taxon>Acaulosporaceae</taxon>
        <taxon>Acaulospora</taxon>
    </lineage>
</organism>
<dbReference type="OrthoDB" id="2347952at2759"/>
<feature type="non-terminal residue" evidence="1">
    <location>
        <position position="1"/>
    </location>
</feature>
<keyword evidence="2" id="KW-1185">Reference proteome</keyword>
<reference evidence="1" key="1">
    <citation type="submission" date="2021-06" db="EMBL/GenBank/DDBJ databases">
        <authorList>
            <person name="Kallberg Y."/>
            <person name="Tangrot J."/>
            <person name="Rosling A."/>
        </authorList>
    </citation>
    <scope>NUCLEOTIDE SEQUENCE</scope>
    <source>
        <strain evidence="1">CL551</strain>
    </source>
</reference>
<gene>
    <name evidence="1" type="ORF">AMORRO_LOCUS18111</name>
</gene>
<name>A0A9N9JQ34_9GLOM</name>
<dbReference type="Proteomes" id="UP000789342">
    <property type="component" value="Unassembled WGS sequence"/>
</dbReference>
<dbReference type="AlphaFoldDB" id="A0A9N9JQ34"/>
<proteinExistence type="predicted"/>
<evidence type="ECO:0000313" key="2">
    <source>
        <dbReference type="Proteomes" id="UP000789342"/>
    </source>
</evidence>
<evidence type="ECO:0000313" key="1">
    <source>
        <dbReference type="EMBL" id="CAG8790650.1"/>
    </source>
</evidence>
<dbReference type="EMBL" id="CAJVPV010061119">
    <property type="protein sequence ID" value="CAG8790650.1"/>
    <property type="molecule type" value="Genomic_DNA"/>
</dbReference>
<accession>A0A9N9JQ34</accession>
<protein>
    <submittedName>
        <fullName evidence="1">5344_t:CDS:1</fullName>
    </submittedName>
</protein>
<sequence>ERYKKLDVQQLERTTRDKLHFHFPLHSNLSSSFSMKVEHPKSDRVVVDFARAQINYTLSATVQTERRFINTTDSVEVNCPLEQILSFYDIIPFTKVKGTHCSPTNKPLLKYSFDIPEYLGIGTETTIPIRIKLIKSNVKILRVDATLRT</sequence>
<comment type="caution">
    <text evidence="1">The sequence shown here is derived from an EMBL/GenBank/DDBJ whole genome shotgun (WGS) entry which is preliminary data.</text>
</comment>
<feature type="non-terminal residue" evidence="1">
    <location>
        <position position="149"/>
    </location>
</feature>